<reference evidence="3 5" key="1">
    <citation type="journal article" date="2019" name="Emerg. Microbes Infect.">
        <title>Comprehensive subspecies identification of 175 nontuberculous mycobacteria species based on 7547 genomic profiles.</title>
        <authorList>
            <person name="Matsumoto Y."/>
            <person name="Kinjo T."/>
            <person name="Motooka D."/>
            <person name="Nabeya D."/>
            <person name="Jung N."/>
            <person name="Uechi K."/>
            <person name="Horii T."/>
            <person name="Iida T."/>
            <person name="Fujita J."/>
            <person name="Nakamura S."/>
        </authorList>
    </citation>
    <scope>NUCLEOTIDE SEQUENCE [LARGE SCALE GENOMIC DNA]</scope>
    <source>
        <strain evidence="3 5">JCM 15653</strain>
    </source>
</reference>
<dbReference type="PANTHER" id="PTHR46268">
    <property type="entry name" value="STRESS RESPONSE PROTEIN NHAX"/>
    <property type="match status" value="1"/>
</dbReference>
<reference evidence="4 6" key="3">
    <citation type="journal article" date="2022" name="BMC Genomics">
        <title>Comparative genome analysis of mycobacteria focusing on tRNA and non-coding RNA.</title>
        <authorList>
            <person name="Behra P.R.K."/>
            <person name="Pettersson B.M.F."/>
            <person name="Ramesh M."/>
            <person name="Das S."/>
            <person name="Dasgupta S."/>
            <person name="Kirsebom L.A."/>
        </authorList>
    </citation>
    <scope>NUCLEOTIDE SEQUENCE [LARGE SCALE GENOMIC DNA]</scope>
    <source>
        <strain evidence="4 6">DSM 44677</strain>
    </source>
</reference>
<evidence type="ECO:0000313" key="3">
    <source>
        <dbReference type="EMBL" id="BBX94130.1"/>
    </source>
</evidence>
<dbReference type="CDD" id="cd00293">
    <property type="entry name" value="USP-like"/>
    <property type="match status" value="1"/>
</dbReference>
<proteinExistence type="inferred from homology"/>
<feature type="domain" description="UspA" evidence="2">
    <location>
        <begin position="6"/>
        <end position="140"/>
    </location>
</feature>
<organism evidence="4 6">
    <name type="scientific">Mycolicibacterium boenickei</name>
    <dbReference type="NCBI Taxonomy" id="146017"/>
    <lineage>
        <taxon>Bacteria</taxon>
        <taxon>Bacillati</taxon>
        <taxon>Actinomycetota</taxon>
        <taxon>Actinomycetes</taxon>
        <taxon>Mycobacteriales</taxon>
        <taxon>Mycobacteriaceae</taxon>
        <taxon>Mycolicibacterium</taxon>
    </lineage>
</organism>
<gene>
    <name evidence="4" type="ORF">H5U98_22735</name>
    <name evidence="3" type="ORF">MBOE_57790</name>
</gene>
<dbReference type="AlphaFoldDB" id="A0AAX2ZSY8"/>
<comment type="similarity">
    <text evidence="1">Belongs to the universal stress protein A family.</text>
</comment>
<dbReference type="Gene3D" id="3.40.50.12370">
    <property type="match status" value="1"/>
</dbReference>
<dbReference type="PANTHER" id="PTHR46268:SF6">
    <property type="entry name" value="UNIVERSAL STRESS PROTEIN UP12"/>
    <property type="match status" value="1"/>
</dbReference>
<reference evidence="3" key="2">
    <citation type="submission" date="2020-02" db="EMBL/GenBank/DDBJ databases">
        <authorList>
            <person name="Matsumoto Y."/>
            <person name="Motooka D."/>
            <person name="Nakamura S."/>
        </authorList>
    </citation>
    <scope>NUCLEOTIDE SEQUENCE</scope>
    <source>
        <strain evidence="3">JCM 15653</strain>
    </source>
</reference>
<dbReference type="Proteomes" id="UP000466683">
    <property type="component" value="Chromosome"/>
</dbReference>
<dbReference type="EMBL" id="AP022579">
    <property type="protein sequence ID" value="BBX94130.1"/>
    <property type="molecule type" value="Genomic_DNA"/>
</dbReference>
<evidence type="ECO:0000256" key="1">
    <source>
        <dbReference type="ARBA" id="ARBA00008791"/>
    </source>
</evidence>
<dbReference type="EMBL" id="CP060016">
    <property type="protein sequence ID" value="UNB98343.1"/>
    <property type="molecule type" value="Genomic_DNA"/>
</dbReference>
<dbReference type="InterPro" id="IPR006016">
    <property type="entry name" value="UspA"/>
</dbReference>
<evidence type="ECO:0000259" key="2">
    <source>
        <dbReference type="Pfam" id="PF00582"/>
    </source>
</evidence>
<dbReference type="RefSeq" id="WP_077743570.1">
    <property type="nucleotide sequence ID" value="NZ_AP022579.1"/>
</dbReference>
<name>A0AAX2ZSY8_9MYCO</name>
<dbReference type="Pfam" id="PF00582">
    <property type="entry name" value="Usp"/>
    <property type="match status" value="2"/>
</dbReference>
<accession>A0AAX2ZSY8</accession>
<keyword evidence="5" id="KW-1185">Reference proteome</keyword>
<feature type="domain" description="UspA" evidence="2">
    <location>
        <begin position="155"/>
        <end position="289"/>
    </location>
</feature>
<evidence type="ECO:0000313" key="6">
    <source>
        <dbReference type="Proteomes" id="UP001162885"/>
    </source>
</evidence>
<sequence>MAQANLVVGYLATPGGADALALAVRFARTLDAEVNICIVLPPDTAPPGTVPKGGGYEEVLAEQAQGWLDDALAMVPDDVVAHPHLSFDESFTDGLIRQALRFHAVALVVGGAGGGLVGSYSLGSVVNELLHSSPVPVAVAPRGTRDSKIERVHEITCAIGQRQGSDLLLATAVRASRTADIPLRLVSLVALDPTFGSLRGDAEAVRAHALAHAERTLEAARNELPADFPVTSTIVTGPSVEAAVEQLGWDDGDIIMVGSSRLSAPRRIFLGSTAAKMLRVLDVPMVVVPRDELKDGEDRS</sequence>
<dbReference type="Proteomes" id="UP001162885">
    <property type="component" value="Chromosome"/>
</dbReference>
<dbReference type="SUPFAM" id="SSF52402">
    <property type="entry name" value="Adenine nucleotide alpha hydrolases-like"/>
    <property type="match status" value="2"/>
</dbReference>
<evidence type="ECO:0000313" key="5">
    <source>
        <dbReference type="Proteomes" id="UP000466683"/>
    </source>
</evidence>
<evidence type="ECO:0000313" key="4">
    <source>
        <dbReference type="EMBL" id="UNB98343.1"/>
    </source>
</evidence>
<protein>
    <submittedName>
        <fullName evidence="3 4">Universal stress protein</fullName>
    </submittedName>
</protein>